<dbReference type="PANTHER" id="PTHR24002">
    <property type="entry name" value="SOLUTE CARRIER FAMILY 22 MEMBER 18"/>
    <property type="match status" value="1"/>
</dbReference>
<dbReference type="OrthoDB" id="440553at2759"/>
<dbReference type="InterPro" id="IPR011701">
    <property type="entry name" value="MFS"/>
</dbReference>
<evidence type="ECO:0000256" key="1">
    <source>
        <dbReference type="ARBA" id="ARBA00004141"/>
    </source>
</evidence>
<dbReference type="PANTHER" id="PTHR24002:SF3">
    <property type="entry name" value="SOLUTE CARRIER FAMILY 22 MEMBER 18"/>
    <property type="match status" value="1"/>
</dbReference>
<dbReference type="AlphaFoldDB" id="A0A9N8DVV4"/>
<dbReference type="GO" id="GO:0005635">
    <property type="term" value="C:nuclear envelope"/>
    <property type="evidence" value="ECO:0007669"/>
    <property type="project" value="TreeGrafter"/>
</dbReference>
<keyword evidence="2" id="KW-1133">Transmembrane helix</keyword>
<dbReference type="GO" id="GO:0016020">
    <property type="term" value="C:membrane"/>
    <property type="evidence" value="ECO:0007669"/>
    <property type="project" value="UniProtKB-SubCell"/>
</dbReference>
<dbReference type="GO" id="GO:0022857">
    <property type="term" value="F:transmembrane transporter activity"/>
    <property type="evidence" value="ECO:0007669"/>
    <property type="project" value="InterPro"/>
</dbReference>
<dbReference type="InterPro" id="IPR036259">
    <property type="entry name" value="MFS_trans_sf"/>
</dbReference>
<dbReference type="SUPFAM" id="SSF103473">
    <property type="entry name" value="MFS general substrate transporter"/>
    <property type="match status" value="1"/>
</dbReference>
<evidence type="ECO:0000259" key="3">
    <source>
        <dbReference type="PROSITE" id="PS50850"/>
    </source>
</evidence>
<feature type="transmembrane region" description="Helical" evidence="2">
    <location>
        <begin position="18"/>
        <end position="36"/>
    </location>
</feature>
<evidence type="ECO:0000313" key="5">
    <source>
        <dbReference type="Proteomes" id="UP001153069"/>
    </source>
</evidence>
<feature type="transmembrane region" description="Helical" evidence="2">
    <location>
        <begin position="278"/>
        <end position="299"/>
    </location>
</feature>
<evidence type="ECO:0000313" key="4">
    <source>
        <dbReference type="EMBL" id="CAB9508079.1"/>
    </source>
</evidence>
<feature type="transmembrane region" description="Helical" evidence="2">
    <location>
        <begin position="320"/>
        <end position="342"/>
    </location>
</feature>
<proteinExistence type="predicted"/>
<gene>
    <name evidence="4" type="ORF">SEMRO_333_G119440.1</name>
</gene>
<dbReference type="InterPro" id="IPR020846">
    <property type="entry name" value="MFS_dom"/>
</dbReference>
<dbReference type="Gene3D" id="1.20.1250.20">
    <property type="entry name" value="MFS general substrate transporter like domains"/>
    <property type="match status" value="1"/>
</dbReference>
<keyword evidence="5" id="KW-1185">Reference proteome</keyword>
<keyword evidence="2" id="KW-0472">Membrane</keyword>
<protein>
    <submittedName>
        <fullName evidence="4">22 member 18</fullName>
    </submittedName>
</protein>
<reference evidence="4" key="1">
    <citation type="submission" date="2020-06" db="EMBL/GenBank/DDBJ databases">
        <authorList>
            <consortium name="Plant Systems Biology data submission"/>
        </authorList>
    </citation>
    <scope>NUCLEOTIDE SEQUENCE</scope>
    <source>
        <strain evidence="4">D6</strain>
    </source>
</reference>
<sequence>MATSASDTPSASGRNVDMVLWVTYINIVLYGLCFQLQRPVEPFLVKSLSEGSDSAEFTQTYGRLQSFFNAVQTIGSPLVGILLDQIGIRNASAVVFGATALSYAMLASATDMNLLFLSKVPTMLQAAFLVAQATAANVTGDDNAARARALGRMTTAYTIGATVGPALGGHLASMGDLYFSAKIAVVGSLISVVLSILFLPNSTNVKGDDDTEKKTKENEPKKSFLAAVQHSLEIAMRPAVWPLLTVKLVGGIVASMHGTALPITLTEKLQFEPSQLGISMSTSMFVIAAFGAFCMAPLARSVGPDGMASMGLVGRALMGPVFAAIVAFVSGNGQIVVMQVALASVLHALSSHCLATGLTTQTTGAVNKEEQGTLLGLEHCLFSLARIAGPTLGTTLLSWSKTGSLWYVEGACASADLLLNIFLFATTSSTRLGGKLKQN</sequence>
<accession>A0A9N8DVV4</accession>
<keyword evidence="2" id="KW-0812">Transmembrane</keyword>
<dbReference type="PROSITE" id="PS50850">
    <property type="entry name" value="MFS"/>
    <property type="match status" value="1"/>
</dbReference>
<dbReference type="Proteomes" id="UP001153069">
    <property type="component" value="Unassembled WGS sequence"/>
</dbReference>
<feature type="domain" description="Major facilitator superfamily (MFS) profile" evidence="3">
    <location>
        <begin position="19"/>
        <end position="428"/>
    </location>
</feature>
<name>A0A9N8DVV4_9STRA</name>
<comment type="caution">
    <text evidence="4">The sequence shown here is derived from an EMBL/GenBank/DDBJ whole genome shotgun (WGS) entry which is preliminary data.</text>
</comment>
<evidence type="ECO:0000256" key="2">
    <source>
        <dbReference type="SAM" id="Phobius"/>
    </source>
</evidence>
<comment type="subcellular location">
    <subcellularLocation>
        <location evidence="1">Membrane</location>
        <topology evidence="1">Multi-pass membrane protein</topology>
    </subcellularLocation>
</comment>
<feature type="transmembrane region" description="Helical" evidence="2">
    <location>
        <begin position="177"/>
        <end position="199"/>
    </location>
</feature>
<organism evidence="4 5">
    <name type="scientific">Seminavis robusta</name>
    <dbReference type="NCBI Taxonomy" id="568900"/>
    <lineage>
        <taxon>Eukaryota</taxon>
        <taxon>Sar</taxon>
        <taxon>Stramenopiles</taxon>
        <taxon>Ochrophyta</taxon>
        <taxon>Bacillariophyta</taxon>
        <taxon>Bacillariophyceae</taxon>
        <taxon>Bacillariophycidae</taxon>
        <taxon>Naviculales</taxon>
        <taxon>Naviculaceae</taxon>
        <taxon>Seminavis</taxon>
    </lineage>
</organism>
<feature type="transmembrane region" description="Helical" evidence="2">
    <location>
        <begin position="239"/>
        <end position="258"/>
    </location>
</feature>
<dbReference type="EMBL" id="CAICTM010000332">
    <property type="protein sequence ID" value="CAB9508079.1"/>
    <property type="molecule type" value="Genomic_DNA"/>
</dbReference>
<feature type="transmembrane region" description="Helical" evidence="2">
    <location>
        <begin position="91"/>
        <end position="109"/>
    </location>
</feature>
<dbReference type="Pfam" id="PF07690">
    <property type="entry name" value="MFS_1"/>
    <property type="match status" value="1"/>
</dbReference>